<comment type="caution">
    <text evidence="3">The sequence shown here is derived from an EMBL/GenBank/DDBJ whole genome shotgun (WGS) entry which is preliminary data.</text>
</comment>
<dbReference type="Proteomes" id="UP000295788">
    <property type="component" value="Unassembled WGS sequence"/>
</dbReference>
<evidence type="ECO:0000256" key="2">
    <source>
        <dbReference type="SAM" id="MobiDB-lite"/>
    </source>
</evidence>
<keyword evidence="4" id="KW-1185">Reference proteome</keyword>
<dbReference type="EMBL" id="SMAB01000001">
    <property type="protein sequence ID" value="TCS84515.1"/>
    <property type="molecule type" value="Genomic_DNA"/>
</dbReference>
<sequence length="143" mass="16624">MSKKMKDKQIAHQSTKSNLIKQQLTQQINASQTDSQQQENNLQTAVKPQPVQYFQPPSQVMQNMATQTQQIQQLFQQQTLQQKLQELQQLTNQFQIEIGKMNTEYNQLSNSNMNKTQIQQTIQQKANALQQFSNEISQKLTNL</sequence>
<protein>
    <submittedName>
        <fullName evidence="3">Uncharacterized protein</fullName>
    </submittedName>
</protein>
<feature type="region of interest" description="Disordered" evidence="2">
    <location>
        <begin position="1"/>
        <end position="48"/>
    </location>
</feature>
<name>A0A4R3KKU5_9BACI</name>
<evidence type="ECO:0000313" key="3">
    <source>
        <dbReference type="EMBL" id="TCS84515.1"/>
    </source>
</evidence>
<proteinExistence type="predicted"/>
<reference evidence="3 4" key="1">
    <citation type="submission" date="2019-03" db="EMBL/GenBank/DDBJ databases">
        <title>Genomic Encyclopedia of Type Strains, Phase IV (KMG-IV): sequencing the most valuable type-strain genomes for metagenomic binning, comparative biology and taxonomic classification.</title>
        <authorList>
            <person name="Goeker M."/>
        </authorList>
    </citation>
    <scope>NUCLEOTIDE SEQUENCE [LARGE SCALE GENOMIC DNA]</scope>
    <source>
        <strain evidence="3 4">DSM 23802</strain>
    </source>
</reference>
<dbReference type="AlphaFoldDB" id="A0A4R3KKU5"/>
<evidence type="ECO:0000256" key="1">
    <source>
        <dbReference type="SAM" id="Coils"/>
    </source>
</evidence>
<accession>A0A4R3KKU5</accession>
<feature type="compositionally biased region" description="Polar residues" evidence="2">
    <location>
        <begin position="11"/>
        <end position="46"/>
    </location>
</feature>
<keyword evidence="1" id="KW-0175">Coiled coil</keyword>
<organism evidence="3 4">
    <name type="scientific">Tepidibacillus fermentans</name>
    <dbReference type="NCBI Taxonomy" id="1281767"/>
    <lineage>
        <taxon>Bacteria</taxon>
        <taxon>Bacillati</taxon>
        <taxon>Bacillota</taxon>
        <taxon>Bacilli</taxon>
        <taxon>Bacillales</taxon>
        <taxon>Bacillaceae</taxon>
        <taxon>Tepidibacillus</taxon>
    </lineage>
</organism>
<evidence type="ECO:0000313" key="4">
    <source>
        <dbReference type="Proteomes" id="UP000295788"/>
    </source>
</evidence>
<gene>
    <name evidence="3" type="ORF">EDD72_101184</name>
</gene>
<feature type="coiled-coil region" evidence="1">
    <location>
        <begin position="77"/>
        <end position="135"/>
    </location>
</feature>
<dbReference type="RefSeq" id="WP_132766746.1">
    <property type="nucleotide sequence ID" value="NZ_SMAB01000001.1"/>
</dbReference>